<gene>
    <name evidence="6" type="ORF">H5411_11690</name>
</gene>
<evidence type="ECO:0000259" key="5">
    <source>
        <dbReference type="PROSITE" id="PS50045"/>
    </source>
</evidence>
<proteinExistence type="predicted"/>
<keyword evidence="3" id="KW-0805">Transcription regulation</keyword>
<evidence type="ECO:0000256" key="4">
    <source>
        <dbReference type="ARBA" id="ARBA00023163"/>
    </source>
</evidence>
<evidence type="ECO:0000313" key="7">
    <source>
        <dbReference type="Proteomes" id="UP000550260"/>
    </source>
</evidence>
<dbReference type="InterPro" id="IPR029016">
    <property type="entry name" value="GAF-like_dom_sf"/>
</dbReference>
<dbReference type="Pfam" id="PF02954">
    <property type="entry name" value="HTH_8"/>
    <property type="match status" value="1"/>
</dbReference>
<dbReference type="AlphaFoldDB" id="A0A8E1VWX8"/>
<dbReference type="GO" id="GO:0043565">
    <property type="term" value="F:sequence-specific DNA binding"/>
    <property type="evidence" value="ECO:0007669"/>
    <property type="project" value="InterPro"/>
</dbReference>
<dbReference type="Gene3D" id="1.10.8.60">
    <property type="match status" value="1"/>
</dbReference>
<dbReference type="Pfam" id="PF25601">
    <property type="entry name" value="AAA_lid_14"/>
    <property type="match status" value="1"/>
</dbReference>
<dbReference type="GO" id="GO:0006355">
    <property type="term" value="P:regulation of DNA-templated transcription"/>
    <property type="evidence" value="ECO:0007669"/>
    <property type="project" value="InterPro"/>
</dbReference>
<dbReference type="GO" id="GO:0005524">
    <property type="term" value="F:ATP binding"/>
    <property type="evidence" value="ECO:0007669"/>
    <property type="project" value="UniProtKB-KW"/>
</dbReference>
<dbReference type="SUPFAM" id="SSF52540">
    <property type="entry name" value="P-loop containing nucleoside triphosphate hydrolases"/>
    <property type="match status" value="1"/>
</dbReference>
<keyword evidence="4" id="KW-0804">Transcription</keyword>
<dbReference type="InterPro" id="IPR009057">
    <property type="entry name" value="Homeodomain-like_sf"/>
</dbReference>
<dbReference type="PRINTS" id="PR01590">
    <property type="entry name" value="HTHFIS"/>
</dbReference>
<sequence>MTGPAGALARAAGPVLDRVQADLRGNPVAMLLADSRARVVDIRYGERSFGREVTGLGVVPGVRLGEDDVGTNAIGTPLETRRSLLLRGPEHAMPAFHGFTCFGHPIVHPGTRRVAGVLDFAVPVNRDDRLAPPLVRHLVAEIENRLQADASEAQRRLLAAFQAAARRRDRRVLVVGHGLVLATQPALDLLDPSDHAAVQACLEDGGEDARLTLASGHAVRLSWAAVEGTEGTVVELALETDDRPRVAAPVRWPLLIVGEPGTGRTTMARQATGPAAAVLDAVEIVRVGADDWAAQASGLLDGDGPPVVVENIQLLSEPLAALVAVRTRTSRRRLALTSTPGEHLASVHAPIAASCGDRRDLVPLRVRRHEIPRLAQRMLAEESRARFTPESLRLLAAQPWPGNLAELRRVVRSAAELRSAGDVVPADLPPSCRGGAALDSPFDRAEREVILSAIEAAGGNKLAAAKALGISRSTLYNRIKALRIR</sequence>
<dbReference type="InterPro" id="IPR027417">
    <property type="entry name" value="P-loop_NTPase"/>
</dbReference>
<keyword evidence="1" id="KW-0547">Nucleotide-binding</keyword>
<dbReference type="SUPFAM" id="SSF46689">
    <property type="entry name" value="Homeodomain-like"/>
    <property type="match status" value="1"/>
</dbReference>
<dbReference type="Gene3D" id="1.10.10.60">
    <property type="entry name" value="Homeodomain-like"/>
    <property type="match status" value="1"/>
</dbReference>
<dbReference type="InterPro" id="IPR002197">
    <property type="entry name" value="HTH_Fis"/>
</dbReference>
<name>A0A8E1VWX8_9PSEU</name>
<dbReference type="InterPro" id="IPR002078">
    <property type="entry name" value="Sigma_54_int"/>
</dbReference>
<dbReference type="RefSeq" id="WP_183123751.1">
    <property type="nucleotide sequence ID" value="NZ_JACJHR010000013.1"/>
</dbReference>
<dbReference type="PANTHER" id="PTHR32071:SF57">
    <property type="entry name" value="C4-DICARBOXYLATE TRANSPORT TRANSCRIPTIONAL REGULATORY PROTEIN DCTD"/>
    <property type="match status" value="1"/>
</dbReference>
<evidence type="ECO:0000256" key="3">
    <source>
        <dbReference type="ARBA" id="ARBA00023015"/>
    </source>
</evidence>
<evidence type="ECO:0000256" key="2">
    <source>
        <dbReference type="ARBA" id="ARBA00022840"/>
    </source>
</evidence>
<dbReference type="EMBL" id="JACJHR010000013">
    <property type="protein sequence ID" value="MBB2499783.1"/>
    <property type="molecule type" value="Genomic_DNA"/>
</dbReference>
<evidence type="ECO:0000313" key="6">
    <source>
        <dbReference type="EMBL" id="MBB2499783.1"/>
    </source>
</evidence>
<organism evidence="6 7">
    <name type="scientific">Amycolatopsis echigonensis</name>
    <dbReference type="NCBI Taxonomy" id="2576905"/>
    <lineage>
        <taxon>Bacteria</taxon>
        <taxon>Bacillati</taxon>
        <taxon>Actinomycetota</taxon>
        <taxon>Actinomycetes</taxon>
        <taxon>Pseudonocardiales</taxon>
        <taxon>Pseudonocardiaceae</taxon>
        <taxon>Amycolatopsis</taxon>
    </lineage>
</organism>
<dbReference type="Proteomes" id="UP000550260">
    <property type="component" value="Unassembled WGS sequence"/>
</dbReference>
<accession>A0A8E1VWX8</accession>
<dbReference type="PROSITE" id="PS50045">
    <property type="entry name" value="SIGMA54_INTERACT_4"/>
    <property type="match status" value="1"/>
</dbReference>
<comment type="caution">
    <text evidence="6">The sequence shown here is derived from an EMBL/GenBank/DDBJ whole genome shotgun (WGS) entry which is preliminary data.</text>
</comment>
<reference evidence="6 7" key="1">
    <citation type="submission" date="2020-08" db="EMBL/GenBank/DDBJ databases">
        <title>Amycolatopsis echigonensis JCM 21831.</title>
        <authorList>
            <person name="Tedsree N."/>
            <person name="Kuncharoen N."/>
            <person name="Likhitwitayawuid K."/>
            <person name="Tanasupawat S."/>
        </authorList>
    </citation>
    <scope>NUCLEOTIDE SEQUENCE [LARGE SCALE GENOMIC DNA]</scope>
    <source>
        <strain evidence="6 7">JCM 21831</strain>
    </source>
</reference>
<dbReference type="PANTHER" id="PTHR32071">
    <property type="entry name" value="TRANSCRIPTIONAL REGULATORY PROTEIN"/>
    <property type="match status" value="1"/>
</dbReference>
<dbReference type="InterPro" id="IPR058031">
    <property type="entry name" value="AAA_lid_NorR"/>
</dbReference>
<keyword evidence="2" id="KW-0067">ATP-binding</keyword>
<feature type="domain" description="Sigma-54 factor interaction" evidence="5">
    <location>
        <begin position="363"/>
        <end position="416"/>
    </location>
</feature>
<evidence type="ECO:0000256" key="1">
    <source>
        <dbReference type="ARBA" id="ARBA00022741"/>
    </source>
</evidence>
<protein>
    <submittedName>
        <fullName evidence="6">Transcriptional regulator</fullName>
    </submittedName>
</protein>
<dbReference type="Gene3D" id="3.30.450.40">
    <property type="match status" value="1"/>
</dbReference>